<proteinExistence type="predicted"/>
<dbReference type="EMBL" id="JADKYU010000888">
    <property type="protein sequence ID" value="MBF4985892.1"/>
    <property type="molecule type" value="Genomic_DNA"/>
</dbReference>
<organism evidence="1 2">
    <name type="scientific">Nonlabens mediterrranea</name>
    <dbReference type="NCBI Taxonomy" id="1419947"/>
    <lineage>
        <taxon>Bacteria</taxon>
        <taxon>Pseudomonadati</taxon>
        <taxon>Bacteroidota</taxon>
        <taxon>Flavobacteriia</taxon>
        <taxon>Flavobacteriales</taxon>
        <taxon>Flavobacteriaceae</taxon>
        <taxon>Nonlabens</taxon>
    </lineage>
</organism>
<keyword evidence="2" id="KW-1185">Reference proteome</keyword>
<dbReference type="Gene3D" id="2.40.160.50">
    <property type="entry name" value="membrane protein fhac: a member of the omp85/tpsb transporter family"/>
    <property type="match status" value="1"/>
</dbReference>
<evidence type="ECO:0000313" key="2">
    <source>
        <dbReference type="Proteomes" id="UP001194729"/>
    </source>
</evidence>
<protein>
    <submittedName>
        <fullName evidence="1">BamA/TamA family outer membrane protein</fullName>
    </submittedName>
</protein>
<name>A0ABS0A946_9FLAO</name>
<feature type="non-terminal residue" evidence="1">
    <location>
        <position position="1"/>
    </location>
</feature>
<evidence type="ECO:0000313" key="1">
    <source>
        <dbReference type="EMBL" id="MBF4985892.1"/>
    </source>
</evidence>
<accession>A0ABS0A946</accession>
<gene>
    <name evidence="1" type="ORF">FNJ87_16695</name>
</gene>
<dbReference type="Proteomes" id="UP001194729">
    <property type="component" value="Unassembled WGS sequence"/>
</dbReference>
<reference evidence="1 2" key="1">
    <citation type="submission" date="2020-11" db="EMBL/GenBank/DDBJ databases">
        <title>P. mediterranea TC4 genome.</title>
        <authorList>
            <person name="Molmeret M."/>
        </authorList>
    </citation>
    <scope>NUCLEOTIDE SEQUENCE [LARGE SCALE GENOMIC DNA]</scope>
    <source>
        <strain evidence="1 2">TC4</strain>
    </source>
</reference>
<sequence>GITSGLNLLRRDSTYQNTSINAGLFYSITPKSSLGLSYNNKQSTTNQSDDSINDYESNNAIFNFKHLTPSIEEIYIIDFLTDLQIGIGNRTTTTESNNQILIEATILKNLHIDNKQSIHLENRNKYLGSKNILFNELYQIGGINSIRGFNQNSIDTSLFSTINTEYRYLLNKQIYLHSILDYAIFEDYTTKKVRNIYAIGFGAAILTQSGILRLSVANGTFSGANIDFSSTVAHINLLINF</sequence>
<comment type="caution">
    <text evidence="1">The sequence shown here is derived from an EMBL/GenBank/DDBJ whole genome shotgun (WGS) entry which is preliminary data.</text>
</comment>